<dbReference type="OrthoDB" id="201886at2759"/>
<dbReference type="PANTHER" id="PTHR46701">
    <property type="entry name" value="GLYCOSYLTRANSFERASE-LIKE KOBITO 1"/>
    <property type="match status" value="1"/>
</dbReference>
<gene>
    <name evidence="1" type="ORF">FCC1311_049172</name>
</gene>
<comment type="caution">
    <text evidence="1">The sequence shown here is derived from an EMBL/GenBank/DDBJ whole genome shotgun (WGS) entry which is preliminary data.</text>
</comment>
<proteinExistence type="predicted"/>
<dbReference type="Proteomes" id="UP000241890">
    <property type="component" value="Unassembled WGS sequence"/>
</dbReference>
<dbReference type="AlphaFoldDB" id="A0A2R5GCK7"/>
<dbReference type="InParanoid" id="A0A2R5GCK7"/>
<dbReference type="InterPro" id="IPR044224">
    <property type="entry name" value="KOBITO1-like"/>
</dbReference>
<dbReference type="PANTHER" id="PTHR46701:SF7">
    <property type="entry name" value="GLYCOSYLTRANSFERASE-LIKE KOBITO 1"/>
    <property type="match status" value="1"/>
</dbReference>
<accession>A0A2R5GCK7</accession>
<protein>
    <submittedName>
        <fullName evidence="1">Glycosyltransferase-like KOBITO 1</fullName>
    </submittedName>
</protein>
<dbReference type="GO" id="GO:0016740">
    <property type="term" value="F:transferase activity"/>
    <property type="evidence" value="ECO:0007669"/>
    <property type="project" value="UniProtKB-KW"/>
</dbReference>
<sequence>MAAVATRVDAAVVCTLALPGVDAGSAKTDDGGIDTEVAEVETAAEDVLRTFLRHHKEVGFARVLLFFDQHEVNDEHAWIRVCREESQTDATSTFHVNWFLRSDARIAREQSKTSPLASALLEAGRELDEVPIRQRINTEYALYLAQHSKAYRAHWIVHIDIDELFVPPKGMSASEHFADLEQRGIGTFKYVNHEGVPEVRRVGNYFRQVTLFRRNHLSLPLDAKVQMCMSSWAARTDNAQYFLAYDNGKSAVRAIPGVRTLSVHTFALPATSDLQSATNFADVRDGSAIKIVENASSLAVAADGACILHYVVCGAGWAKWKYQHLGDFRESWQVDAHTTVPIAPCFHLACKRACRNGRFDHWQAFNDIFSSQVLAPRNDGTVEASLRAGVCFRVTKERLHFLVDDVKEHESEDERCDDSKRVKLPLTDGVLGFDKAWLLSNIAREYLNEN</sequence>
<organism evidence="1 2">
    <name type="scientific">Hondaea fermentalgiana</name>
    <dbReference type="NCBI Taxonomy" id="2315210"/>
    <lineage>
        <taxon>Eukaryota</taxon>
        <taxon>Sar</taxon>
        <taxon>Stramenopiles</taxon>
        <taxon>Bigyra</taxon>
        <taxon>Labyrinthulomycetes</taxon>
        <taxon>Thraustochytrida</taxon>
        <taxon>Thraustochytriidae</taxon>
        <taxon>Hondaea</taxon>
    </lineage>
</organism>
<dbReference type="GO" id="GO:0009737">
    <property type="term" value="P:response to abscisic acid"/>
    <property type="evidence" value="ECO:0007669"/>
    <property type="project" value="InterPro"/>
</dbReference>
<dbReference type="Pfam" id="PF13704">
    <property type="entry name" value="Glyco_tranf_2_4"/>
    <property type="match status" value="1"/>
</dbReference>
<dbReference type="GO" id="GO:0030244">
    <property type="term" value="P:cellulose biosynthetic process"/>
    <property type="evidence" value="ECO:0007669"/>
    <property type="project" value="InterPro"/>
</dbReference>
<keyword evidence="1" id="KW-0808">Transferase</keyword>
<name>A0A2R5GCK7_9STRA</name>
<keyword evidence="2" id="KW-1185">Reference proteome</keyword>
<evidence type="ECO:0000313" key="2">
    <source>
        <dbReference type="Proteomes" id="UP000241890"/>
    </source>
</evidence>
<reference evidence="1 2" key="1">
    <citation type="submission" date="2017-12" db="EMBL/GenBank/DDBJ databases">
        <title>Sequencing, de novo assembly and annotation of complete genome of a new Thraustochytrid species, strain FCC1311.</title>
        <authorList>
            <person name="Sedici K."/>
            <person name="Godart F."/>
            <person name="Aiese Cigliano R."/>
            <person name="Sanseverino W."/>
            <person name="Barakat M."/>
            <person name="Ortet P."/>
            <person name="Marechal E."/>
            <person name="Cagnac O."/>
            <person name="Amato A."/>
        </authorList>
    </citation>
    <scope>NUCLEOTIDE SEQUENCE [LARGE SCALE GENOMIC DNA]</scope>
</reference>
<evidence type="ECO:0000313" key="1">
    <source>
        <dbReference type="EMBL" id="GBG28696.1"/>
    </source>
</evidence>
<dbReference type="EMBL" id="BEYU01000046">
    <property type="protein sequence ID" value="GBG28696.1"/>
    <property type="molecule type" value="Genomic_DNA"/>
</dbReference>